<dbReference type="Gene3D" id="1.20.930.20">
    <property type="entry name" value="Adaptor protein Cbl, N-terminal domain"/>
    <property type="match status" value="1"/>
</dbReference>
<dbReference type="EMBL" id="JACAZI010000018">
    <property type="protein sequence ID" value="KAF7341238.1"/>
    <property type="molecule type" value="Genomic_DNA"/>
</dbReference>
<dbReference type="OrthoDB" id="3027700at2759"/>
<feature type="region of interest" description="Disordered" evidence="1">
    <location>
        <begin position="1"/>
        <end position="94"/>
    </location>
</feature>
<dbReference type="InterPro" id="IPR059179">
    <property type="entry name" value="MLKL-like_MCAfunc"/>
</dbReference>
<dbReference type="AlphaFoldDB" id="A0A8H6XGT9"/>
<evidence type="ECO:0000256" key="1">
    <source>
        <dbReference type="SAM" id="MobiDB-lite"/>
    </source>
</evidence>
<feature type="compositionally biased region" description="Low complexity" evidence="1">
    <location>
        <begin position="78"/>
        <end position="87"/>
    </location>
</feature>
<name>A0A8H6XGT9_9AGAR</name>
<feature type="compositionally biased region" description="Basic residues" evidence="1">
    <location>
        <begin position="1"/>
        <end position="14"/>
    </location>
</feature>
<sequence>MKHSPLQWIRRKFKTSPSDDSRSTRPIEVPKSSQKAPQCSDAHEISTSRTQSLLLPDPQPVPAIKHSPLQWIQRRSKTPSSGPTSSPDDAKSGKKAQWAVDTFTLALDLAEQAVAIAQVTPFVAPAAALVRKIIDSYDELKSANDKRGVLADHIADLTGDICATVLRMQETKHSDQIGRLKQDLEKYSSLIERASEFINTYDERGKIGRFAGRKQLAEEMDEFTHELNSFNARFTNNR</sequence>
<organism evidence="2 3">
    <name type="scientific">Mycena venus</name>
    <dbReference type="NCBI Taxonomy" id="2733690"/>
    <lineage>
        <taxon>Eukaryota</taxon>
        <taxon>Fungi</taxon>
        <taxon>Dikarya</taxon>
        <taxon>Basidiomycota</taxon>
        <taxon>Agaricomycotina</taxon>
        <taxon>Agaricomycetes</taxon>
        <taxon>Agaricomycetidae</taxon>
        <taxon>Agaricales</taxon>
        <taxon>Marasmiineae</taxon>
        <taxon>Mycenaceae</taxon>
        <taxon>Mycena</taxon>
    </lineage>
</organism>
<evidence type="ECO:0000313" key="3">
    <source>
        <dbReference type="Proteomes" id="UP000620124"/>
    </source>
</evidence>
<proteinExistence type="predicted"/>
<reference evidence="2" key="1">
    <citation type="submission" date="2020-05" db="EMBL/GenBank/DDBJ databases">
        <title>Mycena genomes resolve the evolution of fungal bioluminescence.</title>
        <authorList>
            <person name="Tsai I.J."/>
        </authorList>
    </citation>
    <scope>NUCLEOTIDE SEQUENCE</scope>
    <source>
        <strain evidence="2">CCC161011</strain>
    </source>
</reference>
<comment type="caution">
    <text evidence="2">The sequence shown here is derived from an EMBL/GenBank/DDBJ whole genome shotgun (WGS) entry which is preliminary data.</text>
</comment>
<dbReference type="CDD" id="cd21037">
    <property type="entry name" value="MLKL_NTD"/>
    <property type="match status" value="1"/>
</dbReference>
<protein>
    <submittedName>
        <fullName evidence="2">Uncharacterized protein</fullName>
    </submittedName>
</protein>
<dbReference type="Proteomes" id="UP000620124">
    <property type="component" value="Unassembled WGS sequence"/>
</dbReference>
<gene>
    <name evidence="2" type="ORF">MVEN_01859200</name>
</gene>
<accession>A0A8H6XGT9</accession>
<keyword evidence="3" id="KW-1185">Reference proteome</keyword>
<dbReference type="GO" id="GO:0007166">
    <property type="term" value="P:cell surface receptor signaling pathway"/>
    <property type="evidence" value="ECO:0007669"/>
    <property type="project" value="InterPro"/>
</dbReference>
<dbReference type="InterPro" id="IPR036537">
    <property type="entry name" value="Adaptor_Cbl_N_dom_sf"/>
</dbReference>
<evidence type="ECO:0000313" key="2">
    <source>
        <dbReference type="EMBL" id="KAF7341238.1"/>
    </source>
</evidence>